<keyword evidence="2" id="KW-0812">Transmembrane</keyword>
<keyword evidence="2" id="KW-1133">Transmembrane helix</keyword>
<keyword evidence="4" id="KW-1185">Reference proteome</keyword>
<evidence type="ECO:0000256" key="1">
    <source>
        <dbReference type="SAM" id="MobiDB-lite"/>
    </source>
</evidence>
<evidence type="ECO:0000256" key="2">
    <source>
        <dbReference type="SAM" id="Phobius"/>
    </source>
</evidence>
<reference evidence="3 4" key="1">
    <citation type="submission" date="2020-07" db="EMBL/GenBank/DDBJ databases">
        <title>Sequencing the genomes of 1000 actinobacteria strains.</title>
        <authorList>
            <person name="Klenk H.-P."/>
        </authorList>
    </citation>
    <scope>NUCLEOTIDE SEQUENCE [LARGE SCALE GENOMIC DNA]</scope>
    <source>
        <strain evidence="3 4">DSM 27576</strain>
    </source>
</reference>
<evidence type="ECO:0000313" key="3">
    <source>
        <dbReference type="EMBL" id="MBA8817610.1"/>
    </source>
</evidence>
<accession>A0A7W3JRD6</accession>
<sequence>MQPFFDFLGSYWWLVFPIGGMMAGAGNAWERRSRLRHRRRLEVIKAKGELKAAHSQVPAAGAVAAGQTADEDIVRAQSQKERMARVLAAHDAVIKKWLEYELDVAKVIAYPAMSDGRQPLTAAFLRAKKVADNLRPESDTAKLTPELFAEYRDAVTDCEVAFDVAERDARRLKDASFTPVERKRLDTAQQLLAVAIDQAATPAERQLAYKRVRQELDGLISLSDDAIDALEKRVAHEIASPQRESSHPPASPPPPTT</sequence>
<feature type="transmembrane region" description="Helical" evidence="2">
    <location>
        <begin position="12"/>
        <end position="29"/>
    </location>
</feature>
<comment type="caution">
    <text evidence="3">The sequence shown here is derived from an EMBL/GenBank/DDBJ whole genome shotgun (WGS) entry which is preliminary data.</text>
</comment>
<organism evidence="3 4">
    <name type="scientific">Microbacterium halimionae</name>
    <dbReference type="NCBI Taxonomy" id="1526413"/>
    <lineage>
        <taxon>Bacteria</taxon>
        <taxon>Bacillati</taxon>
        <taxon>Actinomycetota</taxon>
        <taxon>Actinomycetes</taxon>
        <taxon>Micrococcales</taxon>
        <taxon>Microbacteriaceae</taxon>
        <taxon>Microbacterium</taxon>
    </lineage>
</organism>
<keyword evidence="2" id="KW-0472">Membrane</keyword>
<dbReference type="EMBL" id="JACGWY010000008">
    <property type="protein sequence ID" value="MBA8817610.1"/>
    <property type="molecule type" value="Genomic_DNA"/>
</dbReference>
<evidence type="ECO:0000313" key="4">
    <source>
        <dbReference type="Proteomes" id="UP000526083"/>
    </source>
</evidence>
<dbReference type="RefSeq" id="WP_167044989.1">
    <property type="nucleotide sequence ID" value="NZ_JAAOZB010000001.1"/>
</dbReference>
<dbReference type="AlphaFoldDB" id="A0A7W3JRD6"/>
<proteinExistence type="predicted"/>
<name>A0A7W3JRD6_9MICO</name>
<protein>
    <submittedName>
        <fullName evidence="3">Uncharacterized protein</fullName>
    </submittedName>
</protein>
<feature type="region of interest" description="Disordered" evidence="1">
    <location>
        <begin position="236"/>
        <end position="257"/>
    </location>
</feature>
<gene>
    <name evidence="3" type="ORF">FHX48_002715</name>
</gene>
<dbReference type="Proteomes" id="UP000526083">
    <property type="component" value="Unassembled WGS sequence"/>
</dbReference>